<dbReference type="CTD" id="66058987"/>
<dbReference type="WBParaSite" id="Bm17765.1">
    <property type="protein sequence ID" value="Bm17765.1"/>
    <property type="gene ID" value="WBGene00268907"/>
</dbReference>
<dbReference type="Proteomes" id="UP000006672">
    <property type="component" value="Unassembled WGS sequence"/>
</dbReference>
<keyword evidence="2" id="KW-1185">Reference proteome</keyword>
<dbReference type="GeneID" id="66058987"/>
<reference evidence="3" key="3">
    <citation type="submission" date="2019-12" db="UniProtKB">
        <authorList>
            <consortium name="WormBaseParasite"/>
        </authorList>
    </citation>
    <scope>IDENTIFICATION</scope>
</reference>
<name>A0A4E9FQB3_BRUMA</name>
<dbReference type="AlphaFoldDB" id="A0A4E9FQB3"/>
<dbReference type="EMBL" id="CAAKNF010000195">
    <property type="protein sequence ID" value="VIO98682.1"/>
    <property type="molecule type" value="Genomic_DNA"/>
</dbReference>
<evidence type="ECO:0000313" key="2">
    <source>
        <dbReference type="Proteomes" id="UP000006672"/>
    </source>
</evidence>
<reference evidence="1" key="2">
    <citation type="submission" date="2019-04" db="EMBL/GenBank/DDBJ databases">
        <authorList>
            <person name="Howe K."/>
            <person name="Paulini M."/>
            <person name="Williams G."/>
        </authorList>
    </citation>
    <scope>NUCLEOTIDE SEQUENCE [LARGE SCALE GENOMIC DNA]</scope>
    <source>
        <strain evidence="1">FR3</strain>
    </source>
</reference>
<organism evidence="1">
    <name type="scientific">Brugia malayi</name>
    <name type="common">Filarial nematode worm</name>
    <dbReference type="NCBI Taxonomy" id="6279"/>
    <lineage>
        <taxon>Eukaryota</taxon>
        <taxon>Metazoa</taxon>
        <taxon>Ecdysozoa</taxon>
        <taxon>Nematoda</taxon>
        <taxon>Chromadorea</taxon>
        <taxon>Rhabditida</taxon>
        <taxon>Spirurina</taxon>
        <taxon>Spiruromorpha</taxon>
        <taxon>Filarioidea</taxon>
        <taxon>Onchocercidae</taxon>
        <taxon>Brugia</taxon>
    </lineage>
</organism>
<dbReference type="RefSeq" id="XP_042937933.1">
    <property type="nucleotide sequence ID" value="XM_043081999.1"/>
</dbReference>
<proteinExistence type="predicted"/>
<gene>
    <name evidence="1 3" type="primary">Bm17765</name>
    <name evidence="1" type="ORF">BM_BM17765</name>
</gene>
<dbReference type="KEGG" id="bmy:BM_BM17765"/>
<evidence type="ECO:0000313" key="1">
    <source>
        <dbReference type="EMBL" id="VIO98682.1"/>
    </source>
</evidence>
<accession>A0A4E9FQB3</accession>
<evidence type="ECO:0000313" key="3">
    <source>
        <dbReference type="WBParaSite" id="Bm17765.1"/>
    </source>
</evidence>
<protein>
    <submittedName>
        <fullName evidence="1 3">Uncharacterized protein</fullName>
    </submittedName>
</protein>
<reference evidence="2" key="1">
    <citation type="journal article" date="2007" name="Science">
        <title>Draft genome of the filarial nematode parasite Brugia malayi.</title>
        <authorList>
            <person name="Ghedin E."/>
            <person name="Wang S."/>
            <person name="Spiro D."/>
            <person name="Caler E."/>
            <person name="Zhao Q."/>
            <person name="Crabtree J."/>
            <person name="Allen J.E."/>
            <person name="Delcher A.L."/>
            <person name="Guiliano D.B."/>
            <person name="Miranda-Saavedra D."/>
            <person name="Angiuoli S.V."/>
            <person name="Creasy T."/>
            <person name="Amedeo P."/>
            <person name="Haas B."/>
            <person name="El-Sayed N.M."/>
            <person name="Wortman J.R."/>
            <person name="Feldblyum T."/>
            <person name="Tallon L."/>
            <person name="Schatz M."/>
            <person name="Shumway M."/>
            <person name="Koo H."/>
            <person name="Salzberg S.L."/>
            <person name="Schobel S."/>
            <person name="Pertea M."/>
            <person name="Pop M."/>
            <person name="White O."/>
            <person name="Barton G.J."/>
            <person name="Carlow C.K."/>
            <person name="Crawford M.J."/>
            <person name="Daub J."/>
            <person name="Dimmic M.W."/>
            <person name="Estes C.F."/>
            <person name="Foster J.M."/>
            <person name="Ganatra M."/>
            <person name="Gregory W.F."/>
            <person name="Johnson N.M."/>
            <person name="Jin J."/>
            <person name="Komuniecki R."/>
            <person name="Korf I."/>
            <person name="Kumar S."/>
            <person name="Laney S."/>
            <person name="Li B.W."/>
            <person name="Li W."/>
            <person name="Lindblom T.H."/>
            <person name="Lustigman S."/>
            <person name="Ma D."/>
            <person name="Maina C.V."/>
            <person name="Martin D.M."/>
            <person name="McCarter J.P."/>
            <person name="McReynolds L."/>
            <person name="Mitreva M."/>
            <person name="Nutman T.B."/>
            <person name="Parkinson J."/>
            <person name="Peregrin-Alvarez J.M."/>
            <person name="Poole C."/>
            <person name="Ren Q."/>
            <person name="Saunders L."/>
            <person name="Sluder A.E."/>
            <person name="Smith K."/>
            <person name="Stanke M."/>
            <person name="Unnasch T.R."/>
            <person name="Ware J."/>
            <person name="Wei A.D."/>
            <person name="Weil G."/>
            <person name="Williams D.J."/>
            <person name="Zhang Y."/>
            <person name="Williams S.A."/>
            <person name="Fraser-Liggett C."/>
            <person name="Slatko B."/>
            <person name="Blaxter M.L."/>
            <person name="Scott A.L."/>
        </authorList>
    </citation>
    <scope>NUCLEOTIDE SEQUENCE</scope>
    <source>
        <strain evidence="2">FR3</strain>
    </source>
</reference>
<accession>A0A5S6PEB1</accession>
<sequence>MGLECVIDYSYLLPTIHSKVICASLQAFFQTFLCIFGNFAINCLLVDSLPPLRYSPENLTLQLYKHAERADVGSMMISSGMLERASSKT</sequence>